<dbReference type="HAMAP" id="MF_00273">
    <property type="entry name" value="Ribosomal_eL20"/>
    <property type="match status" value="1"/>
</dbReference>
<dbReference type="GO" id="GO:0006412">
    <property type="term" value="P:translation"/>
    <property type="evidence" value="ECO:0007669"/>
    <property type="project" value="UniProtKB-UniRule"/>
</dbReference>
<protein>
    <recommendedName>
        <fullName evidence="3">Large ribosomal subunit protein eL20</fullName>
    </recommendedName>
</protein>
<dbReference type="EMBL" id="CP006868">
    <property type="protein sequence ID" value="UXD21519.1"/>
    <property type="molecule type" value="Genomic_DNA"/>
</dbReference>
<keyword evidence="1 3" id="KW-0689">Ribosomal protein</keyword>
<comment type="similarity">
    <text evidence="3">Belongs to the eukaryotic ribosomal protein eL20 family.</text>
</comment>
<keyword evidence="3" id="KW-0699">rRNA-binding</keyword>
<dbReference type="KEGG" id="ipc:IPA_05090"/>
<dbReference type="SUPFAM" id="SSF160374">
    <property type="entry name" value="RplX-like"/>
    <property type="match status" value="1"/>
</dbReference>
<evidence type="ECO:0000256" key="3">
    <source>
        <dbReference type="HAMAP-Rule" id="MF_00273"/>
    </source>
</evidence>
<name>A0A977K9K6_9CREN</name>
<sequence>MSDVKFYKISGYMLISHDKNPRWQKFEIIRRGTKPEDVMERVYSELGSRHKLRRYHIKIENVTEVKEEEIEDIHYLQLAHLEAWEAYDADKVWRKYKKKVISNE</sequence>
<organism evidence="5 6">
    <name type="scientific">Ignicoccus pacificus DSM 13166</name>
    <dbReference type="NCBI Taxonomy" id="940294"/>
    <lineage>
        <taxon>Archaea</taxon>
        <taxon>Thermoproteota</taxon>
        <taxon>Thermoprotei</taxon>
        <taxon>Desulfurococcales</taxon>
        <taxon>Desulfurococcaceae</taxon>
        <taxon>Ignicoccus</taxon>
    </lineage>
</organism>
<evidence type="ECO:0000256" key="1">
    <source>
        <dbReference type="ARBA" id="ARBA00022980"/>
    </source>
</evidence>
<accession>A0A977K9K6</accession>
<dbReference type="GO" id="GO:0005840">
    <property type="term" value="C:ribosome"/>
    <property type="evidence" value="ECO:0007669"/>
    <property type="project" value="UniProtKB-KW"/>
</dbReference>
<dbReference type="GO" id="GO:0070180">
    <property type="term" value="F:large ribosomal subunit rRNA binding"/>
    <property type="evidence" value="ECO:0007669"/>
    <property type="project" value="UniProtKB-UniRule"/>
</dbReference>
<keyword evidence="2 3" id="KW-0687">Ribonucleoprotein</keyword>
<evidence type="ECO:0000259" key="4">
    <source>
        <dbReference type="Pfam" id="PF01775"/>
    </source>
</evidence>
<evidence type="ECO:0000313" key="5">
    <source>
        <dbReference type="EMBL" id="UXD21519.1"/>
    </source>
</evidence>
<dbReference type="Proteomes" id="UP001063698">
    <property type="component" value="Chromosome"/>
</dbReference>
<keyword evidence="3" id="KW-0694">RNA-binding</keyword>
<dbReference type="Gene3D" id="3.10.20.10">
    <property type="match status" value="1"/>
</dbReference>
<gene>
    <name evidence="3 5" type="primary">rplX</name>
    <name evidence="3" type="synonym">rpl18a</name>
    <name evidence="3" type="synonym">rpl20e</name>
    <name evidence="5" type="ORF">IPA_05090</name>
</gene>
<dbReference type="GO" id="GO:0003735">
    <property type="term" value="F:structural constituent of ribosome"/>
    <property type="evidence" value="ECO:0007669"/>
    <property type="project" value="InterPro"/>
</dbReference>
<dbReference type="InterPro" id="IPR028877">
    <property type="entry name" value="Ribosomal_eL20"/>
</dbReference>
<comment type="subunit">
    <text evidence="3">Part of the 50S ribosomal subunit. Binds 23S rRNA.</text>
</comment>
<dbReference type="Pfam" id="PF01775">
    <property type="entry name" value="Ribosomal_L18A"/>
    <property type="match status" value="1"/>
</dbReference>
<dbReference type="AlphaFoldDB" id="A0A977K9K6"/>
<evidence type="ECO:0000256" key="2">
    <source>
        <dbReference type="ARBA" id="ARBA00023274"/>
    </source>
</evidence>
<evidence type="ECO:0000313" key="6">
    <source>
        <dbReference type="Proteomes" id="UP001063698"/>
    </source>
</evidence>
<dbReference type="GO" id="GO:1990904">
    <property type="term" value="C:ribonucleoprotein complex"/>
    <property type="evidence" value="ECO:0007669"/>
    <property type="project" value="UniProtKB-KW"/>
</dbReference>
<feature type="domain" description="Large ribosomal subunit protein eL20" evidence="4">
    <location>
        <begin position="4"/>
        <end position="62"/>
    </location>
</feature>
<keyword evidence="6" id="KW-1185">Reference proteome</keyword>
<reference evidence="5" key="1">
    <citation type="submission" date="2013-11" db="EMBL/GenBank/DDBJ databases">
        <title>Comparative genomics of Ignicoccus.</title>
        <authorList>
            <person name="Podar M."/>
        </authorList>
    </citation>
    <scope>NUCLEOTIDE SEQUENCE</scope>
    <source>
        <strain evidence="5">DSM 13166</strain>
    </source>
</reference>
<dbReference type="NCBIfam" id="NF001981">
    <property type="entry name" value="PRK00773.1-1"/>
    <property type="match status" value="1"/>
</dbReference>
<proteinExistence type="inferred from homology"/>
<dbReference type="InterPro" id="IPR023573">
    <property type="entry name" value="Ribosomal_eL20_dom"/>
</dbReference>